<accession>M2AYJ9</accession>
<dbReference type="Proteomes" id="UP000011529">
    <property type="component" value="Unassembled WGS sequence"/>
</dbReference>
<keyword evidence="2" id="KW-1185">Reference proteome</keyword>
<evidence type="ECO:0000313" key="1">
    <source>
        <dbReference type="EMBL" id="EMB17782.1"/>
    </source>
</evidence>
<dbReference type="AlphaFoldDB" id="M2AYJ9"/>
<protein>
    <submittedName>
        <fullName evidence="1">Uncharacterized protein</fullName>
    </submittedName>
</protein>
<name>M2AYJ9_9BACT</name>
<sequence>MLLRNGPEKNRQAAVAKVARPVIRKKTPDTRFRPTGNRSLRSSKLRFTLSV</sequence>
<reference evidence="1" key="2">
    <citation type="journal article" date="2013" name="Mar. Genomics">
        <title>Expression of sulfatases in Rhodopirellula baltica and the diversity of sulfatases in the genus Rhodopirellula.</title>
        <authorList>
            <person name="Wegner C.E."/>
            <person name="Richter-Heitmann T."/>
            <person name="Klindworth A."/>
            <person name="Klockow C."/>
            <person name="Richter M."/>
            <person name="Achstetter T."/>
            <person name="Glockner F.O."/>
            <person name="Harder J."/>
        </authorList>
    </citation>
    <scope>NUCLEOTIDE SEQUENCE [LARGE SCALE GENOMIC DNA]</scope>
    <source>
        <strain evidence="1">6C</strain>
    </source>
</reference>
<proteinExistence type="predicted"/>
<dbReference type="PATRIC" id="fig|1263867.3.peg.1578"/>
<comment type="caution">
    <text evidence="1">The sequence shown here is derived from an EMBL/GenBank/DDBJ whole genome shotgun (WGS) entry which is preliminary data.</text>
</comment>
<gene>
    <name evidence="1" type="ORF">RE6C_01493</name>
</gene>
<dbReference type="EMBL" id="ANMO01000088">
    <property type="protein sequence ID" value="EMB17782.1"/>
    <property type="molecule type" value="Genomic_DNA"/>
</dbReference>
<evidence type="ECO:0000313" key="2">
    <source>
        <dbReference type="Proteomes" id="UP000011529"/>
    </source>
</evidence>
<reference evidence="1" key="1">
    <citation type="submission" date="2012-11" db="EMBL/GenBank/DDBJ databases">
        <title>Permanent draft genomes of Rhodopirellula europaea strain SH398 and 6C.</title>
        <authorList>
            <person name="Richter M."/>
            <person name="Richter-Heitmann T."/>
            <person name="Frank C."/>
            <person name="Harder J."/>
            <person name="Glockner F.O."/>
        </authorList>
    </citation>
    <scope>NUCLEOTIDE SEQUENCE</scope>
    <source>
        <strain evidence="1">6C</strain>
    </source>
</reference>
<organism evidence="1 2">
    <name type="scientific">Rhodopirellula europaea 6C</name>
    <dbReference type="NCBI Taxonomy" id="1263867"/>
    <lineage>
        <taxon>Bacteria</taxon>
        <taxon>Pseudomonadati</taxon>
        <taxon>Planctomycetota</taxon>
        <taxon>Planctomycetia</taxon>
        <taxon>Pirellulales</taxon>
        <taxon>Pirellulaceae</taxon>
        <taxon>Rhodopirellula</taxon>
    </lineage>
</organism>